<sequence>MAVGRAPGCREPGRSGKCGVGGGAHPGLGTGCRLLHRPSAGGQRSGAGHGLPSAAPERRGVCRRNGRGGGRPARWLTYFYVTDVDQAFHVATEQGGQVLEPPMDTPYGRMALLADPSGASFSVMTPTPLA</sequence>
<dbReference type="PANTHER" id="PTHR33993">
    <property type="entry name" value="GLYOXALASE-RELATED"/>
    <property type="match status" value="1"/>
</dbReference>
<dbReference type="InterPro" id="IPR029068">
    <property type="entry name" value="Glyas_Bleomycin-R_OHBP_Dase"/>
</dbReference>
<dbReference type="Pfam" id="PF00903">
    <property type="entry name" value="Glyoxalase"/>
    <property type="match status" value="1"/>
</dbReference>
<feature type="compositionally biased region" description="Gly residues" evidence="1">
    <location>
        <begin position="16"/>
        <end position="30"/>
    </location>
</feature>
<dbReference type="PROSITE" id="PS51257">
    <property type="entry name" value="PROKAR_LIPOPROTEIN"/>
    <property type="match status" value="1"/>
</dbReference>
<protein>
    <submittedName>
        <fullName evidence="3">VOC family protein</fullName>
    </submittedName>
</protein>
<dbReference type="InterPro" id="IPR052164">
    <property type="entry name" value="Anthracycline_SecMetBiosynth"/>
</dbReference>
<gene>
    <name evidence="3" type="ORF">ABOD76_19585</name>
</gene>
<dbReference type="InterPro" id="IPR004360">
    <property type="entry name" value="Glyas_Fos-R_dOase_dom"/>
</dbReference>
<proteinExistence type="predicted"/>
<feature type="domain" description="Glyoxalase/fosfomycin resistance/dioxygenase" evidence="2">
    <location>
        <begin position="47"/>
        <end position="121"/>
    </location>
</feature>
<evidence type="ECO:0000313" key="3">
    <source>
        <dbReference type="EMBL" id="XBV87179.1"/>
    </source>
</evidence>
<reference evidence="3" key="1">
    <citation type="submission" date="2024-06" db="EMBL/GenBank/DDBJ databases">
        <title>Draft Genome Sequence of Deinococcus sonorensis Type Strain KR-87, a Biofilm Producing Representative of the Genus Deinococcus.</title>
        <authorList>
            <person name="Boren L.S."/>
            <person name="Grosso R.A."/>
            <person name="Hugenberg-Cox A.N."/>
            <person name="Hill J.T.E."/>
            <person name="Albert C.M."/>
            <person name="Tuohy J.M."/>
        </authorList>
    </citation>
    <scope>NUCLEOTIDE SEQUENCE</scope>
    <source>
        <strain evidence="3">KR-87</strain>
    </source>
</reference>
<dbReference type="SUPFAM" id="SSF54593">
    <property type="entry name" value="Glyoxalase/Bleomycin resistance protein/Dihydroxybiphenyl dioxygenase"/>
    <property type="match status" value="1"/>
</dbReference>
<feature type="region of interest" description="Disordered" evidence="1">
    <location>
        <begin position="1"/>
        <end position="72"/>
    </location>
</feature>
<dbReference type="AlphaFoldDB" id="A0AAU7UGX1"/>
<dbReference type="KEGG" id="dsc:ABOD76_19585"/>
<dbReference type="PANTHER" id="PTHR33993:SF14">
    <property type="entry name" value="GB|AAF24581.1"/>
    <property type="match status" value="1"/>
</dbReference>
<evidence type="ECO:0000256" key="1">
    <source>
        <dbReference type="SAM" id="MobiDB-lite"/>
    </source>
</evidence>
<dbReference type="EMBL" id="CP158299">
    <property type="protein sequence ID" value="XBV87179.1"/>
    <property type="molecule type" value="Genomic_DNA"/>
</dbReference>
<accession>A0AAU7UGX1</accession>
<evidence type="ECO:0000259" key="2">
    <source>
        <dbReference type="Pfam" id="PF00903"/>
    </source>
</evidence>
<organism evidence="3">
    <name type="scientific">Deinococcus sonorensis KR-87</name>
    <dbReference type="NCBI Taxonomy" id="694439"/>
    <lineage>
        <taxon>Bacteria</taxon>
        <taxon>Thermotogati</taxon>
        <taxon>Deinococcota</taxon>
        <taxon>Deinococci</taxon>
        <taxon>Deinococcales</taxon>
        <taxon>Deinococcaceae</taxon>
        <taxon>Deinococcus</taxon>
    </lineage>
</organism>
<dbReference type="Gene3D" id="3.10.180.10">
    <property type="entry name" value="2,3-Dihydroxybiphenyl 1,2-Dioxygenase, domain 1"/>
    <property type="match status" value="1"/>
</dbReference>
<name>A0AAU7UGX1_9DEIO</name>